<dbReference type="Gene3D" id="3.30.420.10">
    <property type="entry name" value="Ribonuclease H-like superfamily/Ribonuclease H"/>
    <property type="match status" value="1"/>
</dbReference>
<dbReference type="InterPro" id="IPR036397">
    <property type="entry name" value="RNaseH_sf"/>
</dbReference>
<evidence type="ECO:0000313" key="3">
    <source>
        <dbReference type="Proteomes" id="UP000887159"/>
    </source>
</evidence>
<feature type="region of interest" description="Disordered" evidence="1">
    <location>
        <begin position="113"/>
        <end position="135"/>
    </location>
</feature>
<dbReference type="EMBL" id="BMAU01021389">
    <property type="protein sequence ID" value="GFY29786.1"/>
    <property type="molecule type" value="Genomic_DNA"/>
</dbReference>
<dbReference type="Proteomes" id="UP000887159">
    <property type="component" value="Unassembled WGS sequence"/>
</dbReference>
<dbReference type="SUPFAM" id="SSF53098">
    <property type="entry name" value="Ribonuclease H-like"/>
    <property type="match status" value="1"/>
</dbReference>
<proteinExistence type="predicted"/>
<dbReference type="AlphaFoldDB" id="A0A8X6W8Y6"/>
<evidence type="ECO:0000256" key="1">
    <source>
        <dbReference type="SAM" id="MobiDB-lite"/>
    </source>
</evidence>
<organism evidence="2 3">
    <name type="scientific">Trichonephila clavipes</name>
    <name type="common">Golden silk orbweaver</name>
    <name type="synonym">Nephila clavipes</name>
    <dbReference type="NCBI Taxonomy" id="2585209"/>
    <lineage>
        <taxon>Eukaryota</taxon>
        <taxon>Metazoa</taxon>
        <taxon>Ecdysozoa</taxon>
        <taxon>Arthropoda</taxon>
        <taxon>Chelicerata</taxon>
        <taxon>Arachnida</taxon>
        <taxon>Araneae</taxon>
        <taxon>Araneomorphae</taxon>
        <taxon>Entelegynae</taxon>
        <taxon>Araneoidea</taxon>
        <taxon>Nephilidae</taxon>
        <taxon>Trichonephila</taxon>
    </lineage>
</organism>
<accession>A0A8X6W8Y6</accession>
<sequence>MARPELPFQVVNMDLIGPIDPPSSKGHTYILCLVDQHTRWGEAMPVTSLSAKETCEVLLNIFSRTEIYLLLKRGGFVEKNSAASWVTMGRVRNRCLHLATGRTRDDIERRIWQRQRRKGRNGGGEGGEETGGREK</sequence>
<protein>
    <submittedName>
        <fullName evidence="2">Pro-Pol polyprotein</fullName>
    </submittedName>
</protein>
<dbReference type="GO" id="GO:0003676">
    <property type="term" value="F:nucleic acid binding"/>
    <property type="evidence" value="ECO:0007669"/>
    <property type="project" value="InterPro"/>
</dbReference>
<name>A0A8X6W8Y6_TRICX</name>
<comment type="caution">
    <text evidence="2">The sequence shown here is derived from an EMBL/GenBank/DDBJ whole genome shotgun (WGS) entry which is preliminary data.</text>
</comment>
<gene>
    <name evidence="2" type="primary">pol_3417</name>
    <name evidence="2" type="ORF">TNCV_1813631</name>
</gene>
<dbReference type="InterPro" id="IPR012337">
    <property type="entry name" value="RNaseH-like_sf"/>
</dbReference>
<evidence type="ECO:0000313" key="2">
    <source>
        <dbReference type="EMBL" id="GFY29786.1"/>
    </source>
</evidence>
<keyword evidence="3" id="KW-1185">Reference proteome</keyword>
<reference evidence="2" key="1">
    <citation type="submission" date="2020-08" db="EMBL/GenBank/DDBJ databases">
        <title>Multicomponent nature underlies the extraordinary mechanical properties of spider dragline silk.</title>
        <authorList>
            <person name="Kono N."/>
            <person name="Nakamura H."/>
            <person name="Mori M."/>
            <person name="Yoshida Y."/>
            <person name="Ohtoshi R."/>
            <person name="Malay A.D."/>
            <person name="Moran D.A.P."/>
            <person name="Tomita M."/>
            <person name="Numata K."/>
            <person name="Arakawa K."/>
        </authorList>
    </citation>
    <scope>NUCLEOTIDE SEQUENCE</scope>
</reference>